<keyword evidence="2" id="KW-0812">Transmembrane</keyword>
<dbReference type="Pfam" id="PF03782">
    <property type="entry name" value="AMOP"/>
    <property type="match status" value="1"/>
</dbReference>
<dbReference type="InterPro" id="IPR056075">
    <property type="entry name" value="DUF7658"/>
</dbReference>
<reference evidence="9" key="1">
    <citation type="submission" date="2016-06" db="UniProtKB">
        <authorList>
            <consortium name="WormBaseParasite"/>
        </authorList>
    </citation>
    <scope>IDENTIFICATION</scope>
</reference>
<evidence type="ECO:0000256" key="4">
    <source>
        <dbReference type="ARBA" id="ARBA00023136"/>
    </source>
</evidence>
<dbReference type="InterPro" id="IPR005533">
    <property type="entry name" value="AMOP_dom"/>
</dbReference>
<evidence type="ECO:0000259" key="6">
    <source>
        <dbReference type="PROSITE" id="PS50856"/>
    </source>
</evidence>
<proteinExistence type="predicted"/>
<keyword evidence="5" id="KW-1015">Disulfide bond</keyword>
<feature type="domain" description="AMOP" evidence="6">
    <location>
        <begin position="381"/>
        <end position="557"/>
    </location>
</feature>
<evidence type="ECO:0000256" key="1">
    <source>
        <dbReference type="ARBA" id="ARBA00004370"/>
    </source>
</evidence>
<dbReference type="InterPro" id="IPR057018">
    <property type="entry name" value="F54D1_6-like_Ig-like"/>
</dbReference>
<dbReference type="Pfam" id="PF24469">
    <property type="entry name" value="F54D1_6_C"/>
    <property type="match status" value="1"/>
</dbReference>
<organism evidence="9">
    <name type="scientific">Soboliphyme baturini</name>
    <dbReference type="NCBI Taxonomy" id="241478"/>
    <lineage>
        <taxon>Eukaryota</taxon>
        <taxon>Metazoa</taxon>
        <taxon>Ecdysozoa</taxon>
        <taxon>Nematoda</taxon>
        <taxon>Enoplea</taxon>
        <taxon>Dorylaimia</taxon>
        <taxon>Dioctophymatida</taxon>
        <taxon>Dioctophymatoidea</taxon>
        <taxon>Soboliphymatidae</taxon>
        <taxon>Soboliphyme</taxon>
    </lineage>
</organism>
<dbReference type="OrthoDB" id="9972657at2759"/>
<dbReference type="SUPFAM" id="SSF57535">
    <property type="entry name" value="Complement control module/SCR domain"/>
    <property type="match status" value="1"/>
</dbReference>
<dbReference type="InterPro" id="IPR057017">
    <property type="entry name" value="F54D1_6-like_C"/>
</dbReference>
<dbReference type="Pfam" id="PF24462">
    <property type="entry name" value="Ig_F54D1_6"/>
    <property type="match status" value="1"/>
</dbReference>
<dbReference type="GO" id="GO:0016020">
    <property type="term" value="C:membrane"/>
    <property type="evidence" value="ECO:0007669"/>
    <property type="project" value="UniProtKB-SubCell"/>
</dbReference>
<dbReference type="PROSITE" id="PS50856">
    <property type="entry name" value="AMOP"/>
    <property type="match status" value="1"/>
</dbReference>
<keyword evidence="3" id="KW-1133">Transmembrane helix</keyword>
<dbReference type="InterPro" id="IPR035976">
    <property type="entry name" value="Sushi/SCR/CCP_sf"/>
</dbReference>
<keyword evidence="4" id="KW-0472">Membrane</keyword>
<dbReference type="InterPro" id="IPR051495">
    <property type="entry name" value="Epithelial_Barrier/Signaling"/>
</dbReference>
<comment type="subcellular location">
    <subcellularLocation>
        <location evidence="1">Membrane</location>
    </subcellularLocation>
</comment>
<evidence type="ECO:0000313" key="8">
    <source>
        <dbReference type="Proteomes" id="UP000270296"/>
    </source>
</evidence>
<name>A0A183IZ31_9BILA</name>
<dbReference type="SMART" id="SM00723">
    <property type="entry name" value="AMOP"/>
    <property type="match status" value="1"/>
</dbReference>
<dbReference type="Pfam" id="PF24678">
    <property type="entry name" value="DUF7658"/>
    <property type="match status" value="1"/>
</dbReference>
<dbReference type="AlphaFoldDB" id="A0A183IZ31"/>
<accession>A0A183IZ31</accession>
<dbReference type="WBParaSite" id="SBAD_0000919901-mRNA-1">
    <property type="protein sequence ID" value="SBAD_0000919901-mRNA-1"/>
    <property type="gene ID" value="SBAD_0000919901"/>
</dbReference>
<evidence type="ECO:0000256" key="3">
    <source>
        <dbReference type="ARBA" id="ARBA00022989"/>
    </source>
</evidence>
<keyword evidence="8" id="KW-1185">Reference proteome</keyword>
<dbReference type="PANTHER" id="PTHR13802">
    <property type="entry name" value="MUCIN 4-RELATED"/>
    <property type="match status" value="1"/>
</dbReference>
<dbReference type="Proteomes" id="UP000270296">
    <property type="component" value="Unassembled WGS sequence"/>
</dbReference>
<dbReference type="InterPro" id="IPR057019">
    <property type="entry name" value="F54D1_6-like_Ig-like_2"/>
</dbReference>
<dbReference type="EMBL" id="UZAM01012068">
    <property type="protein sequence ID" value="VDP19881.1"/>
    <property type="molecule type" value="Genomic_DNA"/>
</dbReference>
<evidence type="ECO:0000313" key="7">
    <source>
        <dbReference type="EMBL" id="VDP19881.1"/>
    </source>
</evidence>
<dbReference type="PANTHER" id="PTHR13802:SF60">
    <property type="entry name" value="PROTEIN CBG06057"/>
    <property type="match status" value="1"/>
</dbReference>
<dbReference type="Pfam" id="PF24464">
    <property type="entry name" value="Ig_F54D1_6_2"/>
    <property type="match status" value="1"/>
</dbReference>
<gene>
    <name evidence="7" type="ORF">SBAD_LOCUS8879</name>
</gene>
<protein>
    <submittedName>
        <fullName evidence="9">AMOP domain-containing protein</fullName>
    </submittedName>
</protein>
<sequence length="955" mass="111160">QANDQFRKSCRELHQGILHSSRFINNQFTIFLRGTYNGKKVCSVDLAVNKASLCHGLGAILYFNFALVDEDNMEAAEYTELVGGNKTGSVLVDPVYSKTPDKLATVSSVPQQVAGRYLFRVDDVVRKGGCSNLTVGTYRLTIYPDIVNSMGNSTVTLNGLCLKPNDQPILYFSENRPAFCVVKNAAIAECKMLQYYQWSVKHVYFQRMPYSNMCTEFRPVFLVPDGLDPYDLELGSMDLWYVKNPPLKRDISWYPGNFTDTNFRRMSTLELSLWGYKEWRDDRVMKFIPTLTKLAVINNVNNNQDPTVLKQTYSLASNQLYPSNWLIPVSEAMTYRFGFLKLASIDPQHNMGEGNYLPCLTSHMRSSWVGLNDAYSTNLDLERFSADKCIEWFEEDGQQWNFIRDTETNSSCPCRLEQANIDLGRYMPHPRCSQRFRTLSCDTFIGAKECFISTNNVEGWVLNFNDIRFRNYVTHYGQVCCYDRDGFLMQTTYQTVVQVPEYPYNPGFPQRAYEFGTYPFTKQFELPTLSNYYHDVLPYFFCCKWAVNHCQFFYWRRPGSGCQEYYAPAVGTVMGSGHFVTYDGVKYTFNEPGTYVLFFMKSPKVLIELRLERYPNRMVDFSSRSINQYELVQPLNASVVTGVALQEGNPEESDKVLVILRKDCRRYRYRTNIFVNDELVYFDTMKIQRFRGVTIYVNGWMEGQSEVYVVLEKSRIGVRIRESYGMEIRRRVLYEESMGLLDVLVSVPPEYKLVKMAPYYAIRHKVPNVSELIGPVYTAAPEILKEYPFYPQYRMSMEQLYQRCMGSPMSSDMCLNMQDMNEIHQTCLNMYVCRYDFLLLKQKILGQEIRKFYDVDNYFPEFVFIRSFPDTSCGAVNIEYPDYLLINPPTGKLYLEGNEIQFECYPTHWIKGTDHYTCYGGQWNKAFLIAIFLCCWVVKRSRRDRTKGQTYKTGE</sequence>
<evidence type="ECO:0000313" key="9">
    <source>
        <dbReference type="WBParaSite" id="SBAD_0000919901-mRNA-1"/>
    </source>
</evidence>
<evidence type="ECO:0000256" key="2">
    <source>
        <dbReference type="ARBA" id="ARBA00022692"/>
    </source>
</evidence>
<evidence type="ECO:0000256" key="5">
    <source>
        <dbReference type="ARBA" id="ARBA00023157"/>
    </source>
</evidence>
<reference evidence="7 8" key="2">
    <citation type="submission" date="2018-11" db="EMBL/GenBank/DDBJ databases">
        <authorList>
            <consortium name="Pathogen Informatics"/>
        </authorList>
    </citation>
    <scope>NUCLEOTIDE SEQUENCE [LARGE SCALE GENOMIC DNA]</scope>
</reference>